<proteinExistence type="predicted"/>
<organism evidence="1 2">
    <name type="scientific">Romanomermis culicivorax</name>
    <name type="common">Nematode worm</name>
    <dbReference type="NCBI Taxonomy" id="13658"/>
    <lineage>
        <taxon>Eukaryota</taxon>
        <taxon>Metazoa</taxon>
        <taxon>Ecdysozoa</taxon>
        <taxon>Nematoda</taxon>
        <taxon>Enoplea</taxon>
        <taxon>Dorylaimia</taxon>
        <taxon>Mermithida</taxon>
        <taxon>Mermithoidea</taxon>
        <taxon>Mermithidae</taxon>
        <taxon>Romanomermis</taxon>
    </lineage>
</organism>
<dbReference type="WBParaSite" id="nRc.2.0.1.t37131-RA">
    <property type="protein sequence ID" value="nRc.2.0.1.t37131-RA"/>
    <property type="gene ID" value="nRc.2.0.1.g37131"/>
</dbReference>
<sequence>MHRVNCRIENVAKKKLENSRKMIGKSYRISFLENVWFQDRLQILQCSTSDNRKNLKYTTGLQGWCYHMLPKCLGFLY</sequence>
<keyword evidence="1" id="KW-1185">Reference proteome</keyword>
<dbReference type="AlphaFoldDB" id="A0A915KGM6"/>
<evidence type="ECO:0000313" key="1">
    <source>
        <dbReference type="Proteomes" id="UP000887565"/>
    </source>
</evidence>
<name>A0A915KGM6_ROMCU</name>
<dbReference type="Proteomes" id="UP000887565">
    <property type="component" value="Unplaced"/>
</dbReference>
<reference evidence="2" key="1">
    <citation type="submission" date="2022-11" db="UniProtKB">
        <authorList>
            <consortium name="WormBaseParasite"/>
        </authorList>
    </citation>
    <scope>IDENTIFICATION</scope>
</reference>
<protein>
    <submittedName>
        <fullName evidence="2">Ovule protein</fullName>
    </submittedName>
</protein>
<accession>A0A915KGM6</accession>
<evidence type="ECO:0000313" key="2">
    <source>
        <dbReference type="WBParaSite" id="nRc.2.0.1.t37131-RA"/>
    </source>
</evidence>